<dbReference type="OrthoDB" id="3182597at2"/>
<accession>M2Q3E0</accession>
<name>M2Q3E0_9FIRM</name>
<dbReference type="AlphaFoldDB" id="M2Q3E0"/>
<dbReference type="eggNOG" id="COG1996">
    <property type="taxonomic scope" value="Bacteria"/>
</dbReference>
<evidence type="ECO:0008006" key="3">
    <source>
        <dbReference type="Google" id="ProtNLM"/>
    </source>
</evidence>
<sequence>MKLEEKNRLKFKAMKCNTCGAPVYYDAAQNGFSCLYCRNVIPYEGDDGVEETSFHLDHIPITVEQECYCLDQLGESRDMIHGKGWKQDRNWQYIIKQKFLDHQQRQNYRTRELLIHSCPMCGAQVEAFASQNIWHCDYCRNKFIKDEILQSKAYKSYEVIDNGNDLLPHFAIPFSVSREEAKRVILRFAALRPNAFKEQNLEKRVDELWQFYVPFRISDSSFLVEVENEKGTALLLQDYINLVTPITHDHNQHMLNDIGPWDLSAIAPFSAKFAEGDIMFDESYKADSSPALFIRENTLKPEIVTTIKKLYPSKNYRINWIREELRTVKTAMLPVYFLDKMSNGIKVYFMVNGQTGAVCALGRGQMEGRETLFAPGNVDINSFRETTLKSGWQPVVEQKSQIYKRVSADEAFRKKGLLKRLFEKR</sequence>
<dbReference type="STRING" id="999415.HMPREF9943_00828"/>
<dbReference type="Proteomes" id="UP000011758">
    <property type="component" value="Unassembled WGS sequence"/>
</dbReference>
<dbReference type="BioCyc" id="ECAT999415-HMP:GTTI-851-MONOMER"/>
<proteinExistence type="predicted"/>
<keyword evidence="2" id="KW-1185">Reference proteome</keyword>
<dbReference type="RefSeq" id="WP_004802321.1">
    <property type="nucleotide sequence ID" value="NZ_KB446647.1"/>
</dbReference>
<organism evidence="1 2">
    <name type="scientific">Eggerthia catenaformis OT 569 = DSM 20559</name>
    <dbReference type="NCBI Taxonomy" id="999415"/>
    <lineage>
        <taxon>Bacteria</taxon>
        <taxon>Bacillati</taxon>
        <taxon>Bacillota</taxon>
        <taxon>Erysipelotrichia</taxon>
        <taxon>Erysipelotrichales</taxon>
        <taxon>Coprobacillaceae</taxon>
        <taxon>Eggerthia</taxon>
    </lineage>
</organism>
<evidence type="ECO:0000313" key="2">
    <source>
        <dbReference type="Proteomes" id="UP000011758"/>
    </source>
</evidence>
<dbReference type="EMBL" id="AGEJ01000013">
    <property type="protein sequence ID" value="EMD16786.1"/>
    <property type="molecule type" value="Genomic_DNA"/>
</dbReference>
<reference evidence="1 2" key="1">
    <citation type="submission" date="2013-02" db="EMBL/GenBank/DDBJ databases">
        <title>The Genome Sequence of Lactobacillus catenaformis F0143.</title>
        <authorList>
            <consortium name="The Broad Institute Genome Sequencing Platform"/>
            <person name="Earl A."/>
            <person name="Ward D."/>
            <person name="Feldgarden M."/>
            <person name="Gevers D."/>
            <person name="Izard J."/>
            <person name="Blanton J.M."/>
            <person name="Mathney J."/>
            <person name="Dewhirst F.E."/>
            <person name="Young S.K."/>
            <person name="Zeng Q."/>
            <person name="Gargeya S."/>
            <person name="Fitzgerald M."/>
            <person name="Haas B."/>
            <person name="Abouelleil A."/>
            <person name="Alvarado L."/>
            <person name="Arachchi H.M."/>
            <person name="Berlin A."/>
            <person name="Chapman S.B."/>
            <person name="Gearin G."/>
            <person name="Goldberg J."/>
            <person name="Griggs A."/>
            <person name="Gujja S."/>
            <person name="Hansen M."/>
            <person name="Heiman D."/>
            <person name="Howarth C."/>
            <person name="Larimer J."/>
            <person name="Lui A."/>
            <person name="MacDonald P.J.P."/>
            <person name="McCowen C."/>
            <person name="Montmayeur A."/>
            <person name="Murphy C."/>
            <person name="Neiman D."/>
            <person name="Pearson M."/>
            <person name="Priest M."/>
            <person name="Roberts A."/>
            <person name="Saif S."/>
            <person name="Shea T."/>
            <person name="Sisk P."/>
            <person name="Stolte C."/>
            <person name="Sykes S."/>
            <person name="Wortman J."/>
            <person name="Nusbaum C."/>
            <person name="Birren B."/>
        </authorList>
    </citation>
    <scope>NUCLEOTIDE SEQUENCE [LARGE SCALE GENOMIC DNA]</scope>
    <source>
        <strain evidence="1 2">OT 569</strain>
    </source>
</reference>
<gene>
    <name evidence="1" type="ORF">HMPREF9943_00828</name>
</gene>
<comment type="caution">
    <text evidence="1">The sequence shown here is derived from an EMBL/GenBank/DDBJ whole genome shotgun (WGS) entry which is preliminary data.</text>
</comment>
<protein>
    <recommendedName>
        <fullName evidence="3">TFIIB-type zinc ribbon-containing protein</fullName>
    </recommendedName>
</protein>
<evidence type="ECO:0000313" key="1">
    <source>
        <dbReference type="EMBL" id="EMD16786.1"/>
    </source>
</evidence>